<reference evidence="1 2" key="1">
    <citation type="journal article" date="2004" name="Proc. Natl. Acad. Sci. U.S.A.">
        <title>Comparison of the genome of the oral pathogen Treponema denticola with other spirochete genomes.</title>
        <authorList>
            <person name="Seshadri R."/>
            <person name="Myers G.S."/>
            <person name="Tettelin H."/>
            <person name="Eisen J.A."/>
            <person name="Heidelberg J.F."/>
            <person name="Dodson R.J."/>
            <person name="Davidsen T.M."/>
            <person name="DeBoy R.T."/>
            <person name="Fouts D.E."/>
            <person name="Haft D.H."/>
            <person name="Selengut J."/>
            <person name="Ren Q."/>
            <person name="Brinkac L.M."/>
            <person name="Madupu R."/>
            <person name="Kolonay J."/>
            <person name="Durkin S.A."/>
            <person name="Daugherty S.C."/>
            <person name="Shetty J."/>
            <person name="Shvartsbeyn A."/>
            <person name="Gebregeorgis E."/>
            <person name="Geer K."/>
            <person name="Tsegaye G."/>
            <person name="Malek J."/>
            <person name="Ayodeji B."/>
            <person name="Shatsman S."/>
            <person name="McLeod M.P."/>
            <person name="Smajs D."/>
            <person name="Howell J.K."/>
            <person name="Pal S."/>
            <person name="Amin A."/>
            <person name="Vashisth P."/>
            <person name="McNeill T.Z."/>
            <person name="Xiang Q."/>
            <person name="Sodergren E."/>
            <person name="Baca E."/>
            <person name="Weinstock G.M."/>
            <person name="Norris S.J."/>
            <person name="Fraser C.M."/>
            <person name="Paulsen I.T."/>
        </authorList>
    </citation>
    <scope>NUCLEOTIDE SEQUENCE [LARGE SCALE GENOMIC DNA]</scope>
    <source>
        <strain evidence="2">ATCC 35405 / DSM 14222 / CIP 103919 / JCM 8153 / KCTC 15104</strain>
    </source>
</reference>
<dbReference type="EMBL" id="AE017226">
    <property type="protein sequence ID" value="AAS12690.1"/>
    <property type="molecule type" value="Genomic_DNA"/>
</dbReference>
<organism evidence="1 2">
    <name type="scientific">Treponema denticola (strain ATCC 35405 / DSM 14222 / CIP 103919 / JCM 8153 / KCTC 15104)</name>
    <dbReference type="NCBI Taxonomy" id="243275"/>
    <lineage>
        <taxon>Bacteria</taxon>
        <taxon>Pseudomonadati</taxon>
        <taxon>Spirochaetota</taxon>
        <taxon>Spirochaetia</taxon>
        <taxon>Spirochaetales</taxon>
        <taxon>Treponemataceae</taxon>
        <taxon>Treponema</taxon>
    </lineage>
</organism>
<evidence type="ECO:0000313" key="1">
    <source>
        <dbReference type="EMBL" id="AAS12690.1"/>
    </source>
</evidence>
<sequence>MRKRIPIITISVRLVEMLLMWQRDVWQCRQKYFYLIKKTGIYPFNLK</sequence>
<dbReference type="KEGG" id="tde:TDE_2170"/>
<keyword evidence="2" id="KW-1185">Reference proteome</keyword>
<dbReference type="PaxDb" id="243275-TDE_2170"/>
<evidence type="ECO:0000313" key="2">
    <source>
        <dbReference type="Proteomes" id="UP000008212"/>
    </source>
</evidence>
<dbReference type="STRING" id="243275.TDE_2170"/>
<name>Q73KP7_TREDE</name>
<dbReference type="HOGENOM" id="CLU_3174428_0_0_12"/>
<proteinExistence type="predicted"/>
<dbReference type="Proteomes" id="UP000008212">
    <property type="component" value="Chromosome"/>
</dbReference>
<gene>
    <name evidence="1" type="ordered locus">TDE_2170</name>
</gene>
<protein>
    <submittedName>
        <fullName evidence="1">Uncharacterized protein</fullName>
    </submittedName>
</protein>
<accession>Q73KP7</accession>
<dbReference type="AlphaFoldDB" id="Q73KP7"/>